<feature type="transmembrane region" description="Helical" evidence="6">
    <location>
        <begin position="181"/>
        <end position="199"/>
    </location>
</feature>
<dbReference type="NCBIfam" id="NF037981">
    <property type="entry name" value="NCS2_1"/>
    <property type="match status" value="1"/>
</dbReference>
<reference evidence="7" key="1">
    <citation type="journal article" date="2021" name="Nat. Commun.">
        <title>Genomic analyses provide insights into spinach domestication and the genetic basis of agronomic traits.</title>
        <authorList>
            <person name="Cai X."/>
            <person name="Sun X."/>
            <person name="Xu C."/>
            <person name="Sun H."/>
            <person name="Wang X."/>
            <person name="Ge C."/>
            <person name="Zhang Z."/>
            <person name="Wang Q."/>
            <person name="Fei Z."/>
            <person name="Jiao C."/>
            <person name="Wang Q."/>
        </authorList>
    </citation>
    <scope>NUCLEOTIDE SEQUENCE [LARGE SCALE GENOMIC DNA]</scope>
    <source>
        <strain evidence="7">cv. Varoflay</strain>
    </source>
</reference>
<feature type="transmembrane region" description="Helical" evidence="6">
    <location>
        <begin position="157"/>
        <end position="175"/>
    </location>
</feature>
<feature type="transmembrane region" description="Helical" evidence="6">
    <location>
        <begin position="388"/>
        <end position="407"/>
    </location>
</feature>
<evidence type="ECO:0000256" key="4">
    <source>
        <dbReference type="ARBA" id="ARBA00022989"/>
    </source>
</evidence>
<feature type="transmembrane region" description="Helical" evidence="6">
    <location>
        <begin position="458"/>
        <end position="477"/>
    </location>
</feature>
<protein>
    <submittedName>
        <fullName evidence="8">Nucleobase-ascorbate transporter 2</fullName>
    </submittedName>
</protein>
<dbReference type="KEGG" id="soe:110790409"/>
<comment type="similarity">
    <text evidence="2">Belongs to the nucleobase:cation symporter-2 (NCS2) (TC 2.A.40) family.</text>
</comment>
<organism evidence="7 8">
    <name type="scientific">Spinacia oleracea</name>
    <name type="common">Spinach</name>
    <dbReference type="NCBI Taxonomy" id="3562"/>
    <lineage>
        <taxon>Eukaryota</taxon>
        <taxon>Viridiplantae</taxon>
        <taxon>Streptophyta</taxon>
        <taxon>Embryophyta</taxon>
        <taxon>Tracheophyta</taxon>
        <taxon>Spermatophyta</taxon>
        <taxon>Magnoliopsida</taxon>
        <taxon>eudicotyledons</taxon>
        <taxon>Gunneridae</taxon>
        <taxon>Pentapetalae</taxon>
        <taxon>Caryophyllales</taxon>
        <taxon>Chenopodiaceae</taxon>
        <taxon>Chenopodioideae</taxon>
        <taxon>Anserineae</taxon>
        <taxon>Spinacia</taxon>
    </lineage>
</organism>
<feature type="transmembrane region" description="Helical" evidence="6">
    <location>
        <begin position="419"/>
        <end position="436"/>
    </location>
</feature>
<dbReference type="OrthoDB" id="1641903at2759"/>
<proteinExistence type="inferred from homology"/>
<dbReference type="InterPro" id="IPR006043">
    <property type="entry name" value="NCS2"/>
</dbReference>
<dbReference type="GeneID" id="110790409"/>
<feature type="transmembrane region" description="Helical" evidence="6">
    <location>
        <begin position="38"/>
        <end position="58"/>
    </location>
</feature>
<dbReference type="Proteomes" id="UP000813463">
    <property type="component" value="Chromosome 5"/>
</dbReference>
<evidence type="ECO:0000256" key="6">
    <source>
        <dbReference type="SAM" id="Phobius"/>
    </source>
</evidence>
<evidence type="ECO:0000256" key="3">
    <source>
        <dbReference type="ARBA" id="ARBA00022692"/>
    </source>
</evidence>
<dbReference type="GO" id="GO:0016020">
    <property type="term" value="C:membrane"/>
    <property type="evidence" value="ECO:0007669"/>
    <property type="project" value="UniProtKB-SubCell"/>
</dbReference>
<evidence type="ECO:0000256" key="5">
    <source>
        <dbReference type="ARBA" id="ARBA00023136"/>
    </source>
</evidence>
<dbReference type="RefSeq" id="XP_021850878.1">
    <property type="nucleotide sequence ID" value="XM_021995186.2"/>
</dbReference>
<name>A0A9R0IL04_SPIOL</name>
<comment type="subcellular location">
    <subcellularLocation>
        <location evidence="1">Membrane</location>
        <topology evidence="1">Multi-pass membrane protein</topology>
    </subcellularLocation>
</comment>
<keyword evidence="7" id="KW-1185">Reference proteome</keyword>
<evidence type="ECO:0000256" key="2">
    <source>
        <dbReference type="ARBA" id="ARBA00008821"/>
    </source>
</evidence>
<evidence type="ECO:0000313" key="8">
    <source>
        <dbReference type="RefSeq" id="XP_021850878.1"/>
    </source>
</evidence>
<evidence type="ECO:0000256" key="1">
    <source>
        <dbReference type="ARBA" id="ARBA00004141"/>
    </source>
</evidence>
<gene>
    <name evidence="8" type="primary">LOC110790409</name>
</gene>
<feature type="transmembrane region" description="Helical" evidence="6">
    <location>
        <begin position="130"/>
        <end position="150"/>
    </location>
</feature>
<accession>A0A9R0IL04</accession>
<keyword evidence="5 6" id="KW-0472">Membrane</keyword>
<sequence>MEPLKPEEITHPPMDQLQGLEYCIDSNPSWGEAVALGFQHYILSLGTAVMIPTFLVPLMGGSDGDKARVVQTLLFVQGINTLLQTLFGTRLPTVIGASYAYMVPIISIIHDSSLARIEDPHLRFNNTMRAVQGALIVASSLQIILGYSQLWAICSRFFSPLGMVPVISLVGFGLLDRGFPVVGRCVEIGIPMLILFVVFSQYLKHFQIRRLPMLERFALVLSVTVIWAYAHLLTASGAYKHRPAKTQMNCRTDKANLISTAPWIKIPYPLQWGAPSFDAGHAFGMMAAVLVSLIESTGAFKAAARLASATPPPAHVLSRGIGWQGIGILLSGLFGTLSGSAVSIENVGLIGSTRVGSRRVIQISAGFMIFFSILGKFGALFASIPFTIFAAMYCVFFGLVGSVGLSFLQFTNMNSMRNLFIVGVSMFLGLSIPNYFREYSAGALHGPSHTRAGWFNDFLNTIFSSSPAVALIISVLLDNTLEYKDSARDRGMPWWVKFRTFKGDSRNEEFYTLPFNLNRFFPPS</sequence>
<dbReference type="PANTHER" id="PTHR11119">
    <property type="entry name" value="XANTHINE-URACIL / VITAMIN C PERMEASE FAMILY MEMBER"/>
    <property type="match status" value="1"/>
</dbReference>
<keyword evidence="3 6" id="KW-0812">Transmembrane</keyword>
<dbReference type="Pfam" id="PF00860">
    <property type="entry name" value="Xan_ur_permease"/>
    <property type="match status" value="1"/>
</dbReference>
<keyword evidence="4 6" id="KW-1133">Transmembrane helix</keyword>
<dbReference type="AlphaFoldDB" id="A0A9R0IL04"/>
<feature type="transmembrane region" description="Helical" evidence="6">
    <location>
        <begin position="219"/>
        <end position="239"/>
    </location>
</feature>
<reference evidence="8" key="2">
    <citation type="submission" date="2025-08" db="UniProtKB">
        <authorList>
            <consortium name="RefSeq"/>
        </authorList>
    </citation>
    <scope>IDENTIFICATION</scope>
    <source>
        <tissue evidence="8">Leaf</tissue>
    </source>
</reference>
<evidence type="ECO:0000313" key="7">
    <source>
        <dbReference type="Proteomes" id="UP000813463"/>
    </source>
</evidence>
<dbReference type="GO" id="GO:0022857">
    <property type="term" value="F:transmembrane transporter activity"/>
    <property type="evidence" value="ECO:0007669"/>
    <property type="project" value="InterPro"/>
</dbReference>
<feature type="transmembrane region" description="Helical" evidence="6">
    <location>
        <begin position="363"/>
        <end position="382"/>
    </location>
</feature>